<keyword evidence="1" id="KW-0808">Transferase</keyword>
<dbReference type="Gene3D" id="3.40.50.11010">
    <property type="match status" value="1"/>
</dbReference>
<dbReference type="EMBL" id="LM997413">
    <property type="protein sequence ID" value="CEA05396.1"/>
    <property type="molecule type" value="Genomic_DNA"/>
</dbReference>
<name>A0A078MKZ0_9PSED</name>
<dbReference type="PATRIC" id="fig|1461581.3.peg.2029"/>
<evidence type="ECO:0000313" key="1">
    <source>
        <dbReference type="EMBL" id="CEA05396.1"/>
    </source>
</evidence>
<gene>
    <name evidence="1" type="ORF">BN1049_02058</name>
</gene>
<dbReference type="RefSeq" id="WP_044499741.1">
    <property type="nucleotide sequence ID" value="NZ_LK391969.1"/>
</dbReference>
<dbReference type="GO" id="GO:0016740">
    <property type="term" value="F:transferase activity"/>
    <property type="evidence" value="ECO:0007669"/>
    <property type="project" value="UniProtKB-KW"/>
</dbReference>
<dbReference type="Gene3D" id="3.40.50.2000">
    <property type="entry name" value="Glycogen Phosphorylase B"/>
    <property type="match status" value="1"/>
</dbReference>
<organism evidence="1">
    <name type="scientific">Pseudomonas saudimassiliensis</name>
    <dbReference type="NCBI Taxonomy" id="1461581"/>
    <lineage>
        <taxon>Bacteria</taxon>
        <taxon>Pseudomonadati</taxon>
        <taxon>Pseudomonadota</taxon>
        <taxon>Gammaproteobacteria</taxon>
        <taxon>Pseudomonadales</taxon>
        <taxon>Pseudomonadaceae</taxon>
        <taxon>Pseudomonas</taxon>
    </lineage>
</organism>
<protein>
    <submittedName>
        <fullName evidence="1">Glycosyltransferase</fullName>
    </submittedName>
</protein>
<sequence>MSWAGPFQYDIGKSREPRLPPGELAFDRQRPTLLVLSHLRWSFVYQRPQHLMSRFAREFNVLFFEEPIPSEDGQPRLEVRSEENGVQVLIPRLPEECQGEAARALQRAMLDDYLARLQVDSPMLWFYTPMALDIAGHLPASLIVYDCMDELSAFRGAPPELVEREQALLQRADLVFTGGYSLWEAKKALHDNVHAFPSSVDIDHFARARARQDEPQDMQPIPKPRLGFYGVIDERLDIELLDQVAQLRPDWHIVLVGPVVKIDPAALPQRANLHYPGARTYEELPAYLSSWDVAIMPFALNESTRFISPTKTPEYLAGGCPVVSTPIRDVVRTYGDTEVVHIAATPAEFVTAAEQALAAAADRDRFLTAADSVLGDMSWDHTWSLMMEKMKWAM</sequence>
<dbReference type="OrthoDB" id="9769600at2"/>
<dbReference type="CDD" id="cd04950">
    <property type="entry name" value="GT4_TuaH-like"/>
    <property type="match status" value="1"/>
</dbReference>
<dbReference type="Pfam" id="PF13692">
    <property type="entry name" value="Glyco_trans_1_4"/>
    <property type="match status" value="1"/>
</dbReference>
<accession>A0A078MKZ0</accession>
<proteinExistence type="predicted"/>
<dbReference type="EMBL" id="LK391969">
    <property type="protein sequence ID" value="CEF27113.1"/>
    <property type="molecule type" value="Genomic_DNA"/>
</dbReference>
<dbReference type="SUPFAM" id="SSF53756">
    <property type="entry name" value="UDP-Glycosyltransferase/glycogen phosphorylase"/>
    <property type="match status" value="1"/>
</dbReference>
<dbReference type="AlphaFoldDB" id="A0A078MKZ0"/>
<reference evidence="1" key="1">
    <citation type="submission" date="2014-07" db="EMBL/GenBank/DDBJ databases">
        <authorList>
            <person name="Urmite Genomes Urmite Genomes"/>
        </authorList>
    </citation>
    <scope>NUCLEOTIDE SEQUENCE</scope>
    <source>
        <strain evidence="1">12M76_air</strain>
    </source>
</reference>